<gene>
    <name evidence="9" type="ORF">I4J89_20015</name>
</gene>
<keyword evidence="4 8" id="KW-0732">Signal</keyword>
<evidence type="ECO:0000256" key="6">
    <source>
        <dbReference type="ARBA" id="ARBA00023277"/>
    </source>
</evidence>
<dbReference type="Proteomes" id="UP000598146">
    <property type="component" value="Unassembled WGS sequence"/>
</dbReference>
<feature type="chain" id="PRO_5036974860" evidence="8">
    <location>
        <begin position="24"/>
        <end position="308"/>
    </location>
</feature>
<dbReference type="RefSeq" id="WP_196415527.1">
    <property type="nucleotide sequence ID" value="NZ_JADQTO010000009.1"/>
</dbReference>
<accession>A0A931C7Q8</accession>
<dbReference type="GO" id="GO:0045493">
    <property type="term" value="P:xylan catabolic process"/>
    <property type="evidence" value="ECO:0007669"/>
    <property type="project" value="UniProtKB-KW"/>
</dbReference>
<feature type="signal peptide" evidence="8">
    <location>
        <begin position="1"/>
        <end position="23"/>
    </location>
</feature>
<keyword evidence="5" id="KW-0378">Hydrolase</keyword>
<dbReference type="SUPFAM" id="SSF53474">
    <property type="entry name" value="alpha/beta-Hydrolases"/>
    <property type="match status" value="1"/>
</dbReference>
<evidence type="ECO:0000256" key="4">
    <source>
        <dbReference type="ARBA" id="ARBA00022729"/>
    </source>
</evidence>
<comment type="subcellular location">
    <subcellularLocation>
        <location evidence="1">Secreted</location>
    </subcellularLocation>
</comment>
<organism evidence="9 10">
    <name type="scientific">Actinoplanes aureus</name>
    <dbReference type="NCBI Taxonomy" id="2792083"/>
    <lineage>
        <taxon>Bacteria</taxon>
        <taxon>Bacillati</taxon>
        <taxon>Actinomycetota</taxon>
        <taxon>Actinomycetes</taxon>
        <taxon>Micromonosporales</taxon>
        <taxon>Micromonosporaceae</taxon>
        <taxon>Actinoplanes</taxon>
    </lineage>
</organism>
<dbReference type="AlphaFoldDB" id="A0A931C7Q8"/>
<evidence type="ECO:0000256" key="8">
    <source>
        <dbReference type="SAM" id="SignalP"/>
    </source>
</evidence>
<keyword evidence="7" id="KW-0624">Polysaccharide degradation</keyword>
<dbReference type="GO" id="GO:0030600">
    <property type="term" value="F:feruloyl esterase activity"/>
    <property type="evidence" value="ECO:0007669"/>
    <property type="project" value="InterPro"/>
</dbReference>
<keyword evidence="3" id="KW-0858">Xylan degradation</keyword>
<evidence type="ECO:0000256" key="3">
    <source>
        <dbReference type="ARBA" id="ARBA00022651"/>
    </source>
</evidence>
<protein>
    <submittedName>
        <fullName evidence="9">Polyhydroxybutyrate depolymerase</fullName>
    </submittedName>
</protein>
<keyword evidence="2" id="KW-0964">Secreted</keyword>
<evidence type="ECO:0000256" key="2">
    <source>
        <dbReference type="ARBA" id="ARBA00022525"/>
    </source>
</evidence>
<proteinExistence type="predicted"/>
<keyword evidence="6" id="KW-0119">Carbohydrate metabolism</keyword>
<evidence type="ECO:0000256" key="1">
    <source>
        <dbReference type="ARBA" id="ARBA00004613"/>
    </source>
</evidence>
<keyword evidence="10" id="KW-1185">Reference proteome</keyword>
<dbReference type="PANTHER" id="PTHR38050">
    <property type="match status" value="1"/>
</dbReference>
<dbReference type="PANTHER" id="PTHR38050:SF2">
    <property type="entry name" value="FERULOYL ESTERASE C-RELATED"/>
    <property type="match status" value="1"/>
</dbReference>
<dbReference type="GO" id="GO:0005576">
    <property type="term" value="C:extracellular region"/>
    <property type="evidence" value="ECO:0007669"/>
    <property type="project" value="UniProtKB-SubCell"/>
</dbReference>
<dbReference type="InterPro" id="IPR029058">
    <property type="entry name" value="AB_hydrolase_fold"/>
</dbReference>
<reference evidence="9" key="1">
    <citation type="submission" date="2020-11" db="EMBL/GenBank/DDBJ databases">
        <title>Isolation and identification of active actinomycetes.</title>
        <authorList>
            <person name="Sun X."/>
        </authorList>
    </citation>
    <scope>NUCLEOTIDE SEQUENCE</scope>
    <source>
        <strain evidence="9">NEAU-A11</strain>
    </source>
</reference>
<comment type="caution">
    <text evidence="9">The sequence shown here is derived from an EMBL/GenBank/DDBJ whole genome shotgun (WGS) entry which is preliminary data.</text>
</comment>
<evidence type="ECO:0000256" key="7">
    <source>
        <dbReference type="ARBA" id="ARBA00023326"/>
    </source>
</evidence>
<evidence type="ECO:0000256" key="5">
    <source>
        <dbReference type="ARBA" id="ARBA00022801"/>
    </source>
</evidence>
<dbReference type="Gene3D" id="3.40.50.1820">
    <property type="entry name" value="alpha/beta hydrolase"/>
    <property type="match status" value="1"/>
</dbReference>
<dbReference type="InterPro" id="IPR043595">
    <property type="entry name" value="FaeB/C/D"/>
</dbReference>
<evidence type="ECO:0000313" key="9">
    <source>
        <dbReference type="EMBL" id="MBG0563734.1"/>
    </source>
</evidence>
<evidence type="ECO:0000313" key="10">
    <source>
        <dbReference type="Proteomes" id="UP000598146"/>
    </source>
</evidence>
<dbReference type="EMBL" id="JADQTO010000009">
    <property type="protein sequence ID" value="MBG0563734.1"/>
    <property type="molecule type" value="Genomic_DNA"/>
</dbReference>
<sequence>MRWPLTFAIAALVSLTAPASADAAARCTSALKPGDHTLPVTFQGRQYPVNVYVPAGARGAAVINLHGTQSTGAGQLEYSDMRSTADAGRFLVLAPSGAIPAAGGFAWNVPGVGTPPAGARDDVAFLDQVITTATTSLCVDRTRVYGTGYSGGGRMMSAFACHRPHRIAAIAPVAGLRAGRPDPVDTSKLDPLSCTPGRAVPVITFHGLQDATNPFPGGGSPYWGYSVPAAQQRWAQINKCSDRPRTTTVSTNVSKVSYQRCRGGAEVVLYTIANGGHTWPGTSVDNGNGTVTHEINANRLMWQFFERH</sequence>
<name>A0A931C7Q8_9ACTN</name>